<comment type="caution">
    <text evidence="2">The sequence shown here is derived from an EMBL/GenBank/DDBJ whole genome shotgun (WGS) entry which is preliminary data.</text>
</comment>
<dbReference type="RefSeq" id="WP_006625216.1">
    <property type="nucleotide sequence ID" value="NZ_ABYK01000038.1"/>
</dbReference>
<dbReference type="PANTHER" id="PTHR36973:SF4">
    <property type="entry name" value="NODULATION PROTEIN"/>
    <property type="match status" value="1"/>
</dbReference>
<dbReference type="Pfam" id="PF05050">
    <property type="entry name" value="Methyltransf_21"/>
    <property type="match status" value="1"/>
</dbReference>
<keyword evidence="2" id="KW-0489">Methyltransferase</keyword>
<dbReference type="InterPro" id="IPR053188">
    <property type="entry name" value="FkbM_Methyltransferase"/>
</dbReference>
<name>B5W5V0_LIMMA</name>
<dbReference type="InterPro" id="IPR006342">
    <property type="entry name" value="FkbM_mtfrase"/>
</dbReference>
<dbReference type="AlphaFoldDB" id="B5W5V0"/>
<dbReference type="InterPro" id="IPR029063">
    <property type="entry name" value="SAM-dependent_MTases_sf"/>
</dbReference>
<dbReference type="EMBL" id="ABYK01000038">
    <property type="protein sequence ID" value="EDZ93098.1"/>
    <property type="molecule type" value="Genomic_DNA"/>
</dbReference>
<accession>B5W5V0</accession>
<keyword evidence="2" id="KW-0808">Transferase</keyword>
<dbReference type="GO" id="GO:0032259">
    <property type="term" value="P:methylation"/>
    <property type="evidence" value="ECO:0007669"/>
    <property type="project" value="UniProtKB-KW"/>
</dbReference>
<feature type="domain" description="Methyltransferase FkbM" evidence="1">
    <location>
        <begin position="62"/>
        <end position="212"/>
    </location>
</feature>
<organism evidence="2 3">
    <name type="scientific">Limnospira maxima CS-328</name>
    <dbReference type="NCBI Taxonomy" id="513049"/>
    <lineage>
        <taxon>Bacteria</taxon>
        <taxon>Bacillati</taxon>
        <taxon>Cyanobacteriota</taxon>
        <taxon>Cyanophyceae</taxon>
        <taxon>Oscillatoriophycideae</taxon>
        <taxon>Oscillatoriales</taxon>
        <taxon>Sirenicapillariaceae</taxon>
        <taxon>Limnospira</taxon>
    </lineage>
</organism>
<evidence type="ECO:0000313" key="3">
    <source>
        <dbReference type="Proteomes" id="UP000004061"/>
    </source>
</evidence>
<dbReference type="SUPFAM" id="SSF53335">
    <property type="entry name" value="S-adenosyl-L-methionine-dependent methyltransferases"/>
    <property type="match status" value="1"/>
</dbReference>
<proteinExistence type="predicted"/>
<dbReference type="GO" id="GO:0008171">
    <property type="term" value="F:O-methyltransferase activity"/>
    <property type="evidence" value="ECO:0007669"/>
    <property type="project" value="TreeGrafter"/>
</dbReference>
<evidence type="ECO:0000313" key="2">
    <source>
        <dbReference type="EMBL" id="EDZ93098.1"/>
    </source>
</evidence>
<dbReference type="Proteomes" id="UP000004061">
    <property type="component" value="Unassembled WGS sequence"/>
</dbReference>
<evidence type="ECO:0000259" key="1">
    <source>
        <dbReference type="Pfam" id="PF05050"/>
    </source>
</evidence>
<reference evidence="2 3" key="1">
    <citation type="journal article" date="2011" name="Appl. Environ. Microbiol.">
        <title>Contribution of a Sodium Ion Gradient to Energy Conservation during Fermentation in the Cyanobacterium Arthrospira (Spirulina) maxima CS-328.</title>
        <authorList>
            <person name="Carrieri D."/>
            <person name="Ananyev G."/>
            <person name="Lenz O."/>
            <person name="Bryant D.A."/>
            <person name="Dismukes G.C."/>
        </authorList>
    </citation>
    <scope>NUCLEOTIDE SEQUENCE [LARGE SCALE GENOMIC DNA]</scope>
    <source>
        <strain evidence="2 3">CS-328</strain>
    </source>
</reference>
<sequence>MLLKRGFEITKMSFFIPTFKQWGYLDSIHLTLCIVGSRKIDEFADLDYSRQGWEIFAPNLTIYGFDADQEACDRRNAELASQNINWTEKHIPLALWNHCQGACLYVTQHPGCCSLYPPNDVVIDRLSEYSDRHKLISTTQVATTTLDNFFANLAHPIDFIQLDVQGGELNVLLGGKNHIIPDVLAAVVEVNFIELYKHQPLFADVDQYLRNSEFTLFDIGQKWHGLRQGISLMSRQHRGQFVWTDGYYFRDLIRPDQNHHLKTPDRILKLACLADMLSFYDYALELLGYLTKRYGVSDRRYNFADCIIQVLENNPEAVKHGINTIPFVNELRKYTYLT</sequence>
<keyword evidence="3" id="KW-1185">Reference proteome</keyword>
<dbReference type="NCBIfam" id="TIGR01444">
    <property type="entry name" value="fkbM_fam"/>
    <property type="match status" value="1"/>
</dbReference>
<dbReference type="Gene3D" id="3.40.50.150">
    <property type="entry name" value="Vaccinia Virus protein VP39"/>
    <property type="match status" value="1"/>
</dbReference>
<gene>
    <name evidence="2" type="ORF">AmaxDRAFT_4149</name>
</gene>
<dbReference type="PANTHER" id="PTHR36973">
    <property type="entry name" value="SLL1456 PROTEIN-RELATED"/>
    <property type="match status" value="1"/>
</dbReference>
<protein>
    <submittedName>
        <fullName evidence="2">Methyltransferase FkbM family</fullName>
    </submittedName>
</protein>